<dbReference type="InterPro" id="IPR004713">
    <property type="entry name" value="CaH_exchang"/>
</dbReference>
<sequence>MSRKDAFLLRMLVFVPLALLFRQLGLPPLVVFATAGLAIIPLAAWIANFTEAIANKIGSFLGGLLNVTFGNVTEIVVSIVALQAGMVEVVKASLVGSIIANLLLGLGFAFILDGLSFKRLDFQHNIKRTTVARINSGSLNLAVVFILMPVALKFTTSSSHQLANANHFSLVASVLLLGFYAMMLFFSMKTHRYMYELEEDAEPESYGSEATGQKYDLWIHVGLLLGFTVALLFVSEVLVDSLQEAVSSLGLTSLFTGVMLLPIFGSAVEIITCGMCAAKQKIDLSISIALGSSLQIAMFVAPALVLLGQAMGQPMNLAFDTFAVLAVGVAVLMTNSVSTDGKSNWLEGVLLLMTYTMLLTAFYLHD</sequence>
<evidence type="ECO:0000256" key="6">
    <source>
        <dbReference type="ARBA" id="ARBA00022989"/>
    </source>
</evidence>
<keyword evidence="6 9" id="KW-1133">Transmembrane helix</keyword>
<comment type="subcellular location">
    <subcellularLocation>
        <location evidence="1">Endomembrane system</location>
        <topology evidence="1">Multi-pass membrane protein</topology>
    </subcellularLocation>
</comment>
<keyword evidence="12" id="KW-1185">Reference proteome</keyword>
<dbReference type="Pfam" id="PF01699">
    <property type="entry name" value="Na_Ca_ex"/>
    <property type="match status" value="2"/>
</dbReference>
<feature type="transmembrane region" description="Helical" evidence="9">
    <location>
        <begin position="138"/>
        <end position="156"/>
    </location>
</feature>
<name>A0A9X5E4W5_9CYAN</name>
<comment type="similarity">
    <text evidence="9">Belongs to the Ca(2+):cation antiporter (CaCA) (TC 2.A.19) family.</text>
</comment>
<evidence type="ECO:0000313" key="11">
    <source>
        <dbReference type="EMBL" id="NHC35350.1"/>
    </source>
</evidence>
<evidence type="ECO:0000256" key="1">
    <source>
        <dbReference type="ARBA" id="ARBA00004127"/>
    </source>
</evidence>
<keyword evidence="2 9" id="KW-0813">Transport</keyword>
<evidence type="ECO:0000256" key="2">
    <source>
        <dbReference type="ARBA" id="ARBA00022448"/>
    </source>
</evidence>
<evidence type="ECO:0000259" key="10">
    <source>
        <dbReference type="Pfam" id="PF01699"/>
    </source>
</evidence>
<feature type="domain" description="Sodium/calcium exchanger membrane region" evidence="10">
    <location>
        <begin position="29"/>
        <end position="188"/>
    </location>
</feature>
<comment type="function">
    <text evidence="9">Ca(+)/H(+) antiporter that extrudes calcium in exchange for external protons.</text>
</comment>
<feature type="transmembrane region" description="Helical" evidence="9">
    <location>
        <begin position="30"/>
        <end position="48"/>
    </location>
</feature>
<dbReference type="GO" id="GO:0016020">
    <property type="term" value="C:membrane"/>
    <property type="evidence" value="ECO:0007669"/>
    <property type="project" value="InterPro"/>
</dbReference>
<feature type="transmembrane region" description="Helical" evidence="9">
    <location>
        <begin position="284"/>
        <end position="308"/>
    </location>
</feature>
<evidence type="ECO:0000256" key="9">
    <source>
        <dbReference type="RuleBase" id="RU365028"/>
    </source>
</evidence>
<feature type="transmembrane region" description="Helical" evidence="9">
    <location>
        <begin position="254"/>
        <end position="277"/>
    </location>
</feature>
<feature type="transmembrane region" description="Helical" evidence="9">
    <location>
        <begin position="314"/>
        <end position="333"/>
    </location>
</feature>
<dbReference type="GO" id="GO:0006874">
    <property type="term" value="P:intracellular calcium ion homeostasis"/>
    <property type="evidence" value="ECO:0007669"/>
    <property type="project" value="TreeGrafter"/>
</dbReference>
<comment type="caution">
    <text evidence="11">The sequence shown here is derived from an EMBL/GenBank/DDBJ whole genome shotgun (WGS) entry which is preliminary data.</text>
</comment>
<dbReference type="GO" id="GO:0015369">
    <property type="term" value="F:calcium:proton antiporter activity"/>
    <property type="evidence" value="ECO:0007669"/>
    <property type="project" value="UniProtKB-UniRule"/>
</dbReference>
<evidence type="ECO:0000256" key="8">
    <source>
        <dbReference type="ARBA" id="ARBA00023136"/>
    </source>
</evidence>
<accession>A0A9X5E4W5</accession>
<dbReference type="NCBIfam" id="TIGR00378">
    <property type="entry name" value="cax"/>
    <property type="match status" value="1"/>
</dbReference>
<protein>
    <recommendedName>
        <fullName evidence="9">Ca(2+)/H(+) antiporter</fullName>
    </recommendedName>
</protein>
<organism evidence="11 12">
    <name type="scientific">Scytonema millei VB511283</name>
    <dbReference type="NCBI Taxonomy" id="1245923"/>
    <lineage>
        <taxon>Bacteria</taxon>
        <taxon>Bacillati</taxon>
        <taxon>Cyanobacteriota</taxon>
        <taxon>Cyanophyceae</taxon>
        <taxon>Nostocales</taxon>
        <taxon>Scytonemataceae</taxon>
        <taxon>Scytonema</taxon>
    </lineage>
</organism>
<feature type="transmembrane region" description="Helical" evidence="9">
    <location>
        <begin position="345"/>
        <end position="364"/>
    </location>
</feature>
<dbReference type="InterPro" id="IPR004837">
    <property type="entry name" value="NaCa_Exmemb"/>
</dbReference>
<dbReference type="InterPro" id="IPR004798">
    <property type="entry name" value="CAX-like"/>
</dbReference>
<keyword evidence="7 9" id="KW-0406">Ion transport</keyword>
<dbReference type="Proteomes" id="UP000031532">
    <property type="component" value="Unassembled WGS sequence"/>
</dbReference>
<feature type="transmembrane region" description="Helical" evidence="9">
    <location>
        <begin position="60"/>
        <end position="82"/>
    </location>
</feature>
<feature type="transmembrane region" description="Helical" evidence="9">
    <location>
        <begin position="217"/>
        <end position="234"/>
    </location>
</feature>
<dbReference type="GO" id="GO:0012505">
    <property type="term" value="C:endomembrane system"/>
    <property type="evidence" value="ECO:0007669"/>
    <property type="project" value="UniProtKB-SubCell"/>
</dbReference>
<dbReference type="PANTHER" id="PTHR31503:SF22">
    <property type="entry name" value="VACUOLAR CALCIUM ION TRANSPORTER"/>
    <property type="match status" value="1"/>
</dbReference>
<proteinExistence type="inferred from homology"/>
<evidence type="ECO:0000256" key="7">
    <source>
        <dbReference type="ARBA" id="ARBA00023065"/>
    </source>
</evidence>
<dbReference type="InterPro" id="IPR044880">
    <property type="entry name" value="NCX_ion-bd_dom_sf"/>
</dbReference>
<dbReference type="Gene3D" id="1.20.1420.30">
    <property type="entry name" value="NCX, central ion-binding region"/>
    <property type="match status" value="2"/>
</dbReference>
<reference evidence="11 12" key="1">
    <citation type="journal article" date="2015" name="Genome Announc.">
        <title>Draft Genome Sequence of the Terrestrial Cyanobacterium Scytonema millei VB511283, Isolated from Eastern India.</title>
        <authorList>
            <person name="Sen D."/>
            <person name="Chandrababunaidu M.M."/>
            <person name="Singh D."/>
            <person name="Sanghi N."/>
            <person name="Ghorai A."/>
            <person name="Mishra G.P."/>
            <person name="Madduluri M."/>
            <person name="Adhikary S.P."/>
            <person name="Tripathy S."/>
        </authorList>
    </citation>
    <scope>NUCLEOTIDE SEQUENCE [LARGE SCALE GENOMIC DNA]</scope>
    <source>
        <strain evidence="11 12">VB511283</strain>
    </source>
</reference>
<keyword evidence="9" id="KW-0050">Antiport</keyword>
<evidence type="ECO:0000313" key="12">
    <source>
        <dbReference type="Proteomes" id="UP000031532"/>
    </source>
</evidence>
<evidence type="ECO:0000256" key="4">
    <source>
        <dbReference type="ARBA" id="ARBA00022692"/>
    </source>
</evidence>
<dbReference type="PANTHER" id="PTHR31503">
    <property type="entry name" value="VACUOLAR CALCIUM ION TRANSPORTER"/>
    <property type="match status" value="1"/>
</dbReference>
<dbReference type="OrthoDB" id="517924at2"/>
<dbReference type="EMBL" id="JTJC03000003">
    <property type="protein sequence ID" value="NHC35350.1"/>
    <property type="molecule type" value="Genomic_DNA"/>
</dbReference>
<evidence type="ECO:0000256" key="5">
    <source>
        <dbReference type="ARBA" id="ARBA00022837"/>
    </source>
</evidence>
<keyword evidence="5 9" id="KW-0106">Calcium</keyword>
<keyword evidence="8 9" id="KW-0472">Membrane</keyword>
<feature type="domain" description="Sodium/calcium exchanger membrane region" evidence="10">
    <location>
        <begin position="220"/>
        <end position="363"/>
    </location>
</feature>
<gene>
    <name evidence="11" type="primary">cax</name>
    <name evidence="11" type="ORF">QH73_0011885</name>
</gene>
<evidence type="ECO:0000256" key="3">
    <source>
        <dbReference type="ARBA" id="ARBA00022568"/>
    </source>
</evidence>
<feature type="transmembrane region" description="Helical" evidence="9">
    <location>
        <begin position="94"/>
        <end position="117"/>
    </location>
</feature>
<feature type="transmembrane region" description="Helical" evidence="9">
    <location>
        <begin position="168"/>
        <end position="186"/>
    </location>
</feature>
<keyword evidence="4 9" id="KW-0812">Transmembrane</keyword>
<keyword evidence="3 9" id="KW-0109">Calcium transport</keyword>
<dbReference type="AlphaFoldDB" id="A0A9X5E4W5"/>
<feature type="transmembrane region" description="Helical" evidence="9">
    <location>
        <begin position="7"/>
        <end position="24"/>
    </location>
</feature>